<gene>
    <name evidence="1" type="ORF">HDG41_005524</name>
</gene>
<protein>
    <submittedName>
        <fullName evidence="1">Uncharacterized protein</fullName>
    </submittedName>
</protein>
<accession>A0A7W8LCZ6</accession>
<dbReference type="AlphaFoldDB" id="A0A7W8LCZ6"/>
<dbReference type="EMBL" id="JACHDE010000013">
    <property type="protein sequence ID" value="MBB5403436.1"/>
    <property type="molecule type" value="Genomic_DNA"/>
</dbReference>
<dbReference type="Proteomes" id="UP000592820">
    <property type="component" value="Unassembled WGS sequence"/>
</dbReference>
<proteinExistence type="predicted"/>
<organism evidence="1 2">
    <name type="scientific">Paraburkholderia youngii</name>
    <dbReference type="NCBI Taxonomy" id="2782701"/>
    <lineage>
        <taxon>Bacteria</taxon>
        <taxon>Pseudomonadati</taxon>
        <taxon>Pseudomonadota</taxon>
        <taxon>Betaproteobacteria</taxon>
        <taxon>Burkholderiales</taxon>
        <taxon>Burkholderiaceae</taxon>
        <taxon>Paraburkholderia</taxon>
    </lineage>
</organism>
<reference evidence="1 2" key="1">
    <citation type="submission" date="2020-08" db="EMBL/GenBank/DDBJ databases">
        <title>Genomic Encyclopedia of Type Strains, Phase IV (KMG-V): Genome sequencing to study the core and pangenomes of soil and plant-associated prokaryotes.</title>
        <authorList>
            <person name="Whitman W."/>
        </authorList>
    </citation>
    <scope>NUCLEOTIDE SEQUENCE [LARGE SCALE GENOMIC DNA]</scope>
    <source>
        <strain evidence="1 2">JPY162</strain>
    </source>
</reference>
<evidence type="ECO:0000313" key="2">
    <source>
        <dbReference type="Proteomes" id="UP000592820"/>
    </source>
</evidence>
<comment type="caution">
    <text evidence="1">The sequence shown here is derived from an EMBL/GenBank/DDBJ whole genome shotgun (WGS) entry which is preliminary data.</text>
</comment>
<sequence>MLDRSDRIAPFVWAGRLRLLSPYVVLHPKLNIEEVWVEGRSTPRGSP</sequence>
<name>A0A7W8LCZ6_9BURK</name>
<evidence type="ECO:0000313" key="1">
    <source>
        <dbReference type="EMBL" id="MBB5403436.1"/>
    </source>
</evidence>